<dbReference type="PANTHER" id="PTHR33164:SF104">
    <property type="entry name" value="TRANSCRIPTIONAL REGULATORY PROTEIN"/>
    <property type="match status" value="1"/>
</dbReference>
<dbReference type="Pfam" id="PF12802">
    <property type="entry name" value="MarR_2"/>
    <property type="match status" value="1"/>
</dbReference>
<gene>
    <name evidence="2" type="ORF">G443_000694</name>
</gene>
<protein>
    <submittedName>
        <fullName evidence="2">DNA-binding transcriptional regulator, MarR family</fullName>
    </submittedName>
</protein>
<dbReference type="InterPro" id="IPR011991">
    <property type="entry name" value="ArsR-like_HTH"/>
</dbReference>
<dbReference type="PANTHER" id="PTHR33164">
    <property type="entry name" value="TRANSCRIPTIONAL REGULATOR, MARR FAMILY"/>
    <property type="match status" value="1"/>
</dbReference>
<dbReference type="Gene3D" id="1.10.10.10">
    <property type="entry name" value="Winged helix-like DNA-binding domain superfamily/Winged helix DNA-binding domain"/>
    <property type="match status" value="1"/>
</dbReference>
<dbReference type="EMBL" id="AUBJ02000001">
    <property type="protein sequence ID" value="MCP2330424.1"/>
    <property type="molecule type" value="Genomic_DNA"/>
</dbReference>
<dbReference type="GO" id="GO:0003677">
    <property type="term" value="F:DNA binding"/>
    <property type="evidence" value="ECO:0007669"/>
    <property type="project" value="UniProtKB-KW"/>
</dbReference>
<dbReference type="PRINTS" id="PR00598">
    <property type="entry name" value="HTHMARR"/>
</dbReference>
<evidence type="ECO:0000313" key="2">
    <source>
        <dbReference type="EMBL" id="MCP2330424.1"/>
    </source>
</evidence>
<keyword evidence="3" id="KW-1185">Reference proteome</keyword>
<dbReference type="CDD" id="cd00090">
    <property type="entry name" value="HTH_ARSR"/>
    <property type="match status" value="1"/>
</dbReference>
<dbReference type="InterPro" id="IPR039422">
    <property type="entry name" value="MarR/SlyA-like"/>
</dbReference>
<organism evidence="2 3">
    <name type="scientific">Actinoalloteichus caeruleus DSM 43889</name>
    <dbReference type="NCBI Taxonomy" id="1120930"/>
    <lineage>
        <taxon>Bacteria</taxon>
        <taxon>Bacillati</taxon>
        <taxon>Actinomycetota</taxon>
        <taxon>Actinomycetes</taxon>
        <taxon>Pseudonocardiales</taxon>
        <taxon>Pseudonocardiaceae</taxon>
        <taxon>Actinoalloteichus</taxon>
        <taxon>Actinoalloteichus cyanogriseus</taxon>
    </lineage>
</organism>
<reference evidence="2 3" key="1">
    <citation type="submission" date="2022-06" db="EMBL/GenBank/DDBJ databases">
        <title>Genomic Encyclopedia of Type Strains, Phase I: the one thousand microbial genomes (KMG-I) project.</title>
        <authorList>
            <person name="Kyrpides N."/>
        </authorList>
    </citation>
    <scope>NUCLEOTIDE SEQUENCE [LARGE SCALE GENOMIC DNA]</scope>
    <source>
        <strain evidence="2 3">DSM 43889</strain>
    </source>
</reference>
<keyword evidence="2" id="KW-0238">DNA-binding</keyword>
<dbReference type="InterPro" id="IPR036388">
    <property type="entry name" value="WH-like_DNA-bd_sf"/>
</dbReference>
<sequence>MDADDTGRAVDEVDLIVRAWRRERPGAPVGSIGVITRIWRVAKLLDDERRRTMARLGMDAATRDLLSTLRRAGSPYQLAPSEIARRALVSPGAVSQRVARAEAAGLVRRRREGPDGRAVLVELTSEGHEVIGGTVDELLRHEESLLSGLTDQQREHLADLLRVLLADLTGRFGPGGAG</sequence>
<evidence type="ECO:0000259" key="1">
    <source>
        <dbReference type="PROSITE" id="PS50995"/>
    </source>
</evidence>
<feature type="domain" description="HTH marR-type" evidence="1">
    <location>
        <begin position="31"/>
        <end position="166"/>
    </location>
</feature>
<comment type="caution">
    <text evidence="2">The sequence shown here is derived from an EMBL/GenBank/DDBJ whole genome shotgun (WGS) entry which is preliminary data.</text>
</comment>
<dbReference type="SMART" id="SM00347">
    <property type="entry name" value="HTH_MARR"/>
    <property type="match status" value="1"/>
</dbReference>
<dbReference type="Proteomes" id="UP000791080">
    <property type="component" value="Unassembled WGS sequence"/>
</dbReference>
<dbReference type="InterPro" id="IPR000835">
    <property type="entry name" value="HTH_MarR-typ"/>
</dbReference>
<dbReference type="SUPFAM" id="SSF46785">
    <property type="entry name" value="Winged helix' DNA-binding domain"/>
    <property type="match status" value="1"/>
</dbReference>
<name>A0ABT1JDR4_ACTCY</name>
<proteinExistence type="predicted"/>
<dbReference type="PROSITE" id="PS50995">
    <property type="entry name" value="HTH_MARR_2"/>
    <property type="match status" value="1"/>
</dbReference>
<dbReference type="InterPro" id="IPR036390">
    <property type="entry name" value="WH_DNA-bd_sf"/>
</dbReference>
<accession>A0ABT1JDR4</accession>
<evidence type="ECO:0000313" key="3">
    <source>
        <dbReference type="Proteomes" id="UP000791080"/>
    </source>
</evidence>